<proteinExistence type="predicted"/>
<dbReference type="Proteomes" id="UP000020103">
    <property type="component" value="Unassembled WGS sequence"/>
</dbReference>
<gene>
    <name evidence="1" type="ORF">I543_0074</name>
</gene>
<name>A0A829PVY1_9MYCO</name>
<protein>
    <submittedName>
        <fullName evidence="1">Uncharacterized protein</fullName>
    </submittedName>
</protein>
<organism evidence="1 2">
    <name type="scientific">Mycobacteroides abscessus 21</name>
    <dbReference type="NCBI Taxonomy" id="1299324"/>
    <lineage>
        <taxon>Bacteria</taxon>
        <taxon>Bacillati</taxon>
        <taxon>Actinomycetota</taxon>
        <taxon>Actinomycetes</taxon>
        <taxon>Mycobacteriales</taxon>
        <taxon>Mycobacteriaceae</taxon>
        <taxon>Mycobacteroides</taxon>
        <taxon>Mycobacteroides abscessus</taxon>
    </lineage>
</organism>
<dbReference type="EMBL" id="JAOF01000001">
    <property type="protein sequence ID" value="EUA44575.1"/>
    <property type="molecule type" value="Genomic_DNA"/>
</dbReference>
<comment type="caution">
    <text evidence="1">The sequence shown here is derived from an EMBL/GenBank/DDBJ whole genome shotgun (WGS) entry which is preliminary data.</text>
</comment>
<accession>A0A829PVY1</accession>
<sequence>MVVRSAPQVASPLLGRESGDLAVGGGQCVIACFEFGLELGELSLLGGELSA</sequence>
<evidence type="ECO:0000313" key="2">
    <source>
        <dbReference type="Proteomes" id="UP000020103"/>
    </source>
</evidence>
<reference evidence="1 2" key="1">
    <citation type="submission" date="2013-12" db="EMBL/GenBank/DDBJ databases">
        <authorList>
            <person name="Madinger N."/>
            <person name="Lenaerts A."/>
            <person name="Ordway D."/>
            <person name="DeGroote M.A."/>
            <person name="Parker T."/>
            <person name="Sizemore C."/>
            <person name="Tallon L.J."/>
            <person name="Sadzewicz L.K."/>
            <person name="Sengamalay N."/>
            <person name="Fraser C.M."/>
            <person name="Hine E."/>
            <person name="Shefchek K.A."/>
            <person name="Das S.P."/>
            <person name="Tettelin H."/>
        </authorList>
    </citation>
    <scope>NUCLEOTIDE SEQUENCE [LARGE SCALE GENOMIC DNA]</scope>
    <source>
        <strain evidence="1 2">21</strain>
    </source>
</reference>
<dbReference type="AlphaFoldDB" id="A0A829PVY1"/>
<evidence type="ECO:0000313" key="1">
    <source>
        <dbReference type="EMBL" id="EUA44575.1"/>
    </source>
</evidence>